<evidence type="ECO:0000313" key="1">
    <source>
        <dbReference type="EMBL" id="KAF7770725.1"/>
    </source>
</evidence>
<sequence length="139" mass="16046">MTFKPHGTYVIHNIIDPRPVKGNGPERPFTLVKDSNSGQTKWIITHHGDNEQYHIRNASTDCYAHLKEMVSRAVIESHSPLTRWKIKVISPVMYRIYDPVTQLFWTSHPESNEIYLEPFSPGSDQWWAISSDRQATAVN</sequence>
<dbReference type="EMBL" id="JABXXO010000009">
    <property type="protein sequence ID" value="KAF7770725.1"/>
    <property type="molecule type" value="Genomic_DNA"/>
</dbReference>
<dbReference type="AlphaFoldDB" id="A0A8H7F044"/>
<comment type="caution">
    <text evidence="1">The sequence shown here is derived from an EMBL/GenBank/DDBJ whole genome shotgun (WGS) entry which is preliminary data.</text>
</comment>
<dbReference type="Gene3D" id="2.80.10.50">
    <property type="match status" value="1"/>
</dbReference>
<dbReference type="Proteomes" id="UP000629468">
    <property type="component" value="Unassembled WGS sequence"/>
</dbReference>
<reference evidence="1 2" key="1">
    <citation type="journal article" name="Sci. Rep.">
        <title>Telomere-to-telomere assembled and centromere annotated genomes of the two main subspecies of the button mushroom Agaricus bisporus reveal especially polymorphic chromosome ends.</title>
        <authorList>
            <person name="Sonnenberg A.S.M."/>
            <person name="Sedaghat-Telgerd N."/>
            <person name="Lavrijssen B."/>
            <person name="Ohm R.A."/>
            <person name="Hendrickx P.M."/>
            <person name="Scholtmeijer K."/>
            <person name="Baars J.J.P."/>
            <person name="van Peer A."/>
        </authorList>
    </citation>
    <scope>NUCLEOTIDE SEQUENCE [LARGE SCALE GENOMIC DNA]</scope>
    <source>
        <strain evidence="1 2">H119_p4</strain>
    </source>
</reference>
<accession>A0A8H7F044</accession>
<organism evidence="1 2">
    <name type="scientific">Agaricus bisporus var. burnettii</name>
    <dbReference type="NCBI Taxonomy" id="192524"/>
    <lineage>
        <taxon>Eukaryota</taxon>
        <taxon>Fungi</taxon>
        <taxon>Dikarya</taxon>
        <taxon>Basidiomycota</taxon>
        <taxon>Agaricomycotina</taxon>
        <taxon>Agaricomycetes</taxon>
        <taxon>Agaricomycetidae</taxon>
        <taxon>Agaricales</taxon>
        <taxon>Agaricineae</taxon>
        <taxon>Agaricaceae</taxon>
        <taxon>Agaricus</taxon>
    </lineage>
</organism>
<name>A0A8H7F044_AGABI</name>
<proteinExistence type="predicted"/>
<evidence type="ECO:0000313" key="2">
    <source>
        <dbReference type="Proteomes" id="UP000629468"/>
    </source>
</evidence>
<protein>
    <submittedName>
        <fullName evidence="1">Uncharacterized protein</fullName>
    </submittedName>
</protein>
<dbReference type="InterPro" id="IPR035992">
    <property type="entry name" value="Ricin_B-like_lectins"/>
</dbReference>
<dbReference type="SUPFAM" id="SSF50370">
    <property type="entry name" value="Ricin B-like lectins"/>
    <property type="match status" value="1"/>
</dbReference>
<gene>
    <name evidence="1" type="ORF">Agabi119p4_6699</name>
</gene>